<dbReference type="Proteomes" id="UP000549616">
    <property type="component" value="Unassembled WGS sequence"/>
</dbReference>
<keyword evidence="4" id="KW-0238">DNA-binding</keyword>
<keyword evidence="5" id="KW-1185">Reference proteome</keyword>
<dbReference type="AlphaFoldDB" id="A0A853BDA1"/>
<feature type="domain" description="HTH iclR-type" evidence="3">
    <location>
        <begin position="19"/>
        <end position="79"/>
    </location>
</feature>
<evidence type="ECO:0000313" key="4">
    <source>
        <dbReference type="EMBL" id="NYI92724.1"/>
    </source>
</evidence>
<evidence type="ECO:0000256" key="2">
    <source>
        <dbReference type="ARBA" id="ARBA00023163"/>
    </source>
</evidence>
<keyword evidence="1" id="KW-0805">Transcription regulation</keyword>
<organism evidence="4 5">
    <name type="scientific">Amycolatopsis endophytica</name>
    <dbReference type="NCBI Taxonomy" id="860233"/>
    <lineage>
        <taxon>Bacteria</taxon>
        <taxon>Bacillati</taxon>
        <taxon>Actinomycetota</taxon>
        <taxon>Actinomycetes</taxon>
        <taxon>Pseudonocardiales</taxon>
        <taxon>Pseudonocardiaceae</taxon>
        <taxon>Amycolatopsis</taxon>
    </lineage>
</organism>
<reference evidence="4 5" key="1">
    <citation type="submission" date="2020-07" db="EMBL/GenBank/DDBJ databases">
        <title>Sequencing the genomes of 1000 actinobacteria strains.</title>
        <authorList>
            <person name="Klenk H.-P."/>
        </authorList>
    </citation>
    <scope>NUCLEOTIDE SEQUENCE [LARGE SCALE GENOMIC DNA]</scope>
    <source>
        <strain evidence="4 5">DSM 104006</strain>
    </source>
</reference>
<dbReference type="EMBL" id="JACCFK010000002">
    <property type="protein sequence ID" value="NYI92724.1"/>
    <property type="molecule type" value="Genomic_DNA"/>
</dbReference>
<proteinExistence type="predicted"/>
<sequence>MEQYEGRMAEGKVVGGAGLQTLERGLAVLEAVAAHAPCTTTTIAEVTGLHRSIAYRVLCTLEANGYLHRDDAGRYEVGLAVLTVASAVRSDLQSLAQTALSAVAEETATVAFLAVPHGEEALTLVTAEPQAAASPVSYRPGVRHPLTRGAPGLAILAALPPRPHERPEVTLARDLGSVRTTGEVVPGITSLAVPVRLRAGRVASACLLFVAGRQDEAAALASLRAAAERLDGR</sequence>
<dbReference type="Gene3D" id="3.30.450.40">
    <property type="match status" value="2"/>
</dbReference>
<accession>A0A853BDA1</accession>
<dbReference type="InterPro" id="IPR029016">
    <property type="entry name" value="GAF-like_dom_sf"/>
</dbReference>
<dbReference type="PANTHER" id="PTHR30136:SF24">
    <property type="entry name" value="HTH-TYPE TRANSCRIPTIONAL REPRESSOR ALLR"/>
    <property type="match status" value="1"/>
</dbReference>
<dbReference type="InterPro" id="IPR005471">
    <property type="entry name" value="Tscrpt_reg_IclR_N"/>
</dbReference>
<comment type="caution">
    <text evidence="4">The sequence shown here is derived from an EMBL/GenBank/DDBJ whole genome shotgun (WGS) entry which is preliminary data.</text>
</comment>
<name>A0A853BDA1_9PSEU</name>
<protein>
    <submittedName>
        <fullName evidence="4">DNA-binding IclR family transcriptional regulator</fullName>
    </submittedName>
</protein>
<dbReference type="RefSeq" id="WP_312861219.1">
    <property type="nucleotide sequence ID" value="NZ_JACCFK010000002.1"/>
</dbReference>
<evidence type="ECO:0000256" key="1">
    <source>
        <dbReference type="ARBA" id="ARBA00023015"/>
    </source>
</evidence>
<dbReference type="PANTHER" id="PTHR30136">
    <property type="entry name" value="HELIX-TURN-HELIX TRANSCRIPTIONAL REGULATOR, ICLR FAMILY"/>
    <property type="match status" value="1"/>
</dbReference>
<dbReference type="GO" id="GO:0003700">
    <property type="term" value="F:DNA-binding transcription factor activity"/>
    <property type="evidence" value="ECO:0007669"/>
    <property type="project" value="TreeGrafter"/>
</dbReference>
<dbReference type="InterPro" id="IPR036390">
    <property type="entry name" value="WH_DNA-bd_sf"/>
</dbReference>
<keyword evidence="2" id="KW-0804">Transcription</keyword>
<dbReference type="InterPro" id="IPR050707">
    <property type="entry name" value="HTH_MetabolicPath_Reg"/>
</dbReference>
<dbReference type="GO" id="GO:0045892">
    <property type="term" value="P:negative regulation of DNA-templated transcription"/>
    <property type="evidence" value="ECO:0007669"/>
    <property type="project" value="TreeGrafter"/>
</dbReference>
<dbReference type="InterPro" id="IPR036388">
    <property type="entry name" value="WH-like_DNA-bd_sf"/>
</dbReference>
<dbReference type="GO" id="GO:0003677">
    <property type="term" value="F:DNA binding"/>
    <property type="evidence" value="ECO:0007669"/>
    <property type="project" value="UniProtKB-KW"/>
</dbReference>
<dbReference type="SMART" id="SM00346">
    <property type="entry name" value="HTH_ICLR"/>
    <property type="match status" value="1"/>
</dbReference>
<gene>
    <name evidence="4" type="ORF">HNR02_006099</name>
</gene>
<dbReference type="SUPFAM" id="SSF46785">
    <property type="entry name" value="Winged helix' DNA-binding domain"/>
    <property type="match status" value="1"/>
</dbReference>
<dbReference type="Gene3D" id="1.10.10.10">
    <property type="entry name" value="Winged helix-like DNA-binding domain superfamily/Winged helix DNA-binding domain"/>
    <property type="match status" value="1"/>
</dbReference>
<dbReference type="PROSITE" id="PS51077">
    <property type="entry name" value="HTH_ICLR"/>
    <property type="match status" value="1"/>
</dbReference>
<evidence type="ECO:0000259" key="3">
    <source>
        <dbReference type="PROSITE" id="PS51077"/>
    </source>
</evidence>
<evidence type="ECO:0000313" key="5">
    <source>
        <dbReference type="Proteomes" id="UP000549616"/>
    </source>
</evidence>
<dbReference type="Pfam" id="PF09339">
    <property type="entry name" value="HTH_IclR"/>
    <property type="match status" value="1"/>
</dbReference>
<dbReference type="SUPFAM" id="SSF55781">
    <property type="entry name" value="GAF domain-like"/>
    <property type="match status" value="1"/>
</dbReference>